<proteinExistence type="inferred from homology"/>
<gene>
    <name evidence="2" type="ORF">Golob_000381</name>
</gene>
<comment type="caution">
    <text evidence="2">The sequence shown here is derived from an EMBL/GenBank/DDBJ whole genome shotgun (WGS) entry which is preliminary data.</text>
</comment>
<dbReference type="EMBL" id="JABEZX010000013">
    <property type="protein sequence ID" value="MBA0573087.1"/>
    <property type="molecule type" value="Genomic_DNA"/>
</dbReference>
<protein>
    <submittedName>
        <fullName evidence="2">Uncharacterized protein</fullName>
    </submittedName>
</protein>
<organism evidence="2 3">
    <name type="scientific">Gossypium lobatum</name>
    <dbReference type="NCBI Taxonomy" id="34289"/>
    <lineage>
        <taxon>Eukaryota</taxon>
        <taxon>Viridiplantae</taxon>
        <taxon>Streptophyta</taxon>
        <taxon>Embryophyta</taxon>
        <taxon>Tracheophyta</taxon>
        <taxon>Spermatophyta</taxon>
        <taxon>Magnoliopsida</taxon>
        <taxon>eudicotyledons</taxon>
        <taxon>Gunneridae</taxon>
        <taxon>Pentapetalae</taxon>
        <taxon>rosids</taxon>
        <taxon>malvids</taxon>
        <taxon>Malvales</taxon>
        <taxon>Malvaceae</taxon>
        <taxon>Malvoideae</taxon>
        <taxon>Gossypium</taxon>
    </lineage>
</organism>
<dbReference type="InterPro" id="IPR001925">
    <property type="entry name" value="Porin_Euk"/>
</dbReference>
<dbReference type="AlphaFoldDB" id="A0A7J8N7U2"/>
<accession>A0A7J8N7U2</accession>
<dbReference type="PANTHER" id="PTHR11743">
    <property type="entry name" value="VOLTAGE-DEPENDENT ANION-SELECTIVE CHANNEL"/>
    <property type="match status" value="1"/>
</dbReference>
<comment type="similarity">
    <text evidence="1">Belongs to the eukaryotic mitochondrial porin (TC 1.B.8.1) family.</text>
</comment>
<keyword evidence="3" id="KW-1185">Reference proteome</keyword>
<evidence type="ECO:0000313" key="2">
    <source>
        <dbReference type="EMBL" id="MBA0573087.1"/>
    </source>
</evidence>
<evidence type="ECO:0000256" key="1">
    <source>
        <dbReference type="ARBA" id="ARBA00009624"/>
    </source>
</evidence>
<reference evidence="2 3" key="1">
    <citation type="journal article" date="2019" name="Genome Biol. Evol.">
        <title>Insights into the evolution of the New World diploid cottons (Gossypium, subgenus Houzingenia) based on genome sequencing.</title>
        <authorList>
            <person name="Grover C.E."/>
            <person name="Arick M.A. 2nd"/>
            <person name="Thrash A."/>
            <person name="Conover J.L."/>
            <person name="Sanders W.S."/>
            <person name="Peterson D.G."/>
            <person name="Frelichowski J.E."/>
            <person name="Scheffler J.A."/>
            <person name="Scheffler B.E."/>
            <person name="Wendel J.F."/>
        </authorList>
    </citation>
    <scope>NUCLEOTIDE SEQUENCE [LARGE SCALE GENOMIC DNA]</scope>
    <source>
        <strain evidence="2">157</strain>
        <tissue evidence="2">Leaf</tissue>
    </source>
</reference>
<dbReference type="Pfam" id="PF01459">
    <property type="entry name" value="Porin_3"/>
    <property type="match status" value="1"/>
</dbReference>
<dbReference type="GO" id="GO:0008308">
    <property type="term" value="F:voltage-gated monoatomic anion channel activity"/>
    <property type="evidence" value="ECO:0007669"/>
    <property type="project" value="InterPro"/>
</dbReference>
<sequence>MLSKGYCHDESLNISTQSCNGVIGTLTARRHGRRSAANIGARYDHNNAAIAVNFFYSNFVASTISTTLDFGREYLPSTNINASLRFPKYGSSKLNLKFQQSFRNAALSISVGLNQSPDILLSAAIATSSTACGIKSKYKTASHCFTRIHASFWPVEEDSAFVEVTRRLSNNKSSLAVGVSCIVDNLTTAKATLNDRGKLRPLLLHKIKLNSSLNISAEFNMKALDKIPRIGLALCNLICNKIVITKFRCYQSKFIYQFTPLQMFTDLIIRLSLKSKGLSFSENRIQCFHPSRLKGTRQADQ</sequence>
<dbReference type="GO" id="GO:0005741">
    <property type="term" value="C:mitochondrial outer membrane"/>
    <property type="evidence" value="ECO:0007669"/>
    <property type="project" value="InterPro"/>
</dbReference>
<dbReference type="PANTHER" id="PTHR11743:SF59">
    <property type="entry name" value="MITOCHONDRIAL OUTER MEMBRANE PROTEIN PORIN 2-LIKE ISOFORM X1"/>
    <property type="match status" value="1"/>
</dbReference>
<evidence type="ECO:0000313" key="3">
    <source>
        <dbReference type="Proteomes" id="UP000593572"/>
    </source>
</evidence>
<name>A0A7J8N7U2_9ROSI</name>
<dbReference type="Proteomes" id="UP000593572">
    <property type="component" value="Unassembled WGS sequence"/>
</dbReference>
<dbReference type="Gene3D" id="2.40.160.10">
    <property type="entry name" value="Porin"/>
    <property type="match status" value="2"/>
</dbReference>
<dbReference type="InterPro" id="IPR027246">
    <property type="entry name" value="Porin_Euk/Tom40"/>
</dbReference>
<dbReference type="InterPro" id="IPR023614">
    <property type="entry name" value="Porin_dom_sf"/>
</dbReference>